<name>A0A6C6Z7Q2_SALPB</name>
<proteinExistence type="predicted"/>
<reference evidence="1 2" key="1">
    <citation type="submission" date="2007-11" db="EMBL/GenBank/DDBJ databases">
        <authorList>
            <consortium name="The Salmonella enterica serovar Paratyphi B Genome Sequencing Project"/>
            <person name="McClelland M."/>
            <person name="Sanderson E.K."/>
            <person name="Porwollik S."/>
            <person name="Spieth J."/>
            <person name="Clifton W.S."/>
            <person name="Fulton R."/>
            <person name="Cordes M."/>
            <person name="Wollam A."/>
            <person name="Shah N."/>
            <person name="Pepin K."/>
            <person name="Bhonagiri V."/>
            <person name="Nash W."/>
            <person name="Johnson M."/>
            <person name="Thiruvilangam P."/>
            <person name="Wilson R."/>
        </authorList>
    </citation>
    <scope>NUCLEOTIDE SEQUENCE [LARGE SCALE GENOMIC DNA]</scope>
    <source>
        <strain evidence="2">ATCC BAA-1250 / SPB7</strain>
    </source>
</reference>
<protein>
    <submittedName>
        <fullName evidence="1">Uncharacterized protein</fullName>
    </submittedName>
</protein>
<dbReference type="AlphaFoldDB" id="A0A6C6Z7Q2"/>
<sequence>MRTINKPKAINNFERILMLCKNIFSPWDCISSYRKIYRQ</sequence>
<evidence type="ECO:0000313" key="1">
    <source>
        <dbReference type="EMBL" id="ABX69341.1"/>
    </source>
</evidence>
<dbReference type="Proteomes" id="UP000008556">
    <property type="component" value="Chromosome"/>
</dbReference>
<gene>
    <name evidence="1" type="ordered locus">SPAB_04013</name>
</gene>
<accession>A0A6C6Z7Q2</accession>
<dbReference type="EMBL" id="CP000886">
    <property type="protein sequence ID" value="ABX69341.1"/>
    <property type="molecule type" value="Genomic_DNA"/>
</dbReference>
<organism evidence="1 2">
    <name type="scientific">Salmonella paratyphi B (strain ATCC BAA-1250 / SPB7)</name>
    <dbReference type="NCBI Taxonomy" id="1016998"/>
    <lineage>
        <taxon>Bacteria</taxon>
        <taxon>Pseudomonadati</taxon>
        <taxon>Pseudomonadota</taxon>
        <taxon>Gammaproteobacteria</taxon>
        <taxon>Enterobacterales</taxon>
        <taxon>Enterobacteriaceae</taxon>
        <taxon>Salmonella</taxon>
    </lineage>
</organism>
<dbReference type="KEGG" id="spq:SPAB_04013"/>
<evidence type="ECO:0000313" key="2">
    <source>
        <dbReference type="Proteomes" id="UP000008556"/>
    </source>
</evidence>